<reference evidence="1" key="1">
    <citation type="submission" date="2020-05" db="EMBL/GenBank/DDBJ databases">
        <authorList>
            <person name="Chiriac C."/>
            <person name="Salcher M."/>
            <person name="Ghai R."/>
            <person name="Kavagutti S V."/>
        </authorList>
    </citation>
    <scope>NUCLEOTIDE SEQUENCE</scope>
</reference>
<dbReference type="EMBL" id="LR797271">
    <property type="protein sequence ID" value="CAB4198390.1"/>
    <property type="molecule type" value="Genomic_DNA"/>
</dbReference>
<sequence length="247" mass="27912">MAINLGSIQKGKNIRPPRIFLYSTHGIGKSTFASQAPNPIFICAEDGLDALDVAHFPIATSSTDVMEMLQTLYTENHEYQTVVLDTADWLEEVLTKEIESEHDAKELAYGRSAMFLADKWREILDGFNALRNDKNMTVILIGHSEIKRFDSPEVDSYDRYQPKLSTRSSALVQEWADCVLFANYKTVVKKEDLGFNKERGRAISNGERLIFTQEKPAYLAKNRYSLPDSCKLEWSSFSDALAKAVAL</sequence>
<dbReference type="InterPro" id="IPR027417">
    <property type="entry name" value="P-loop_NTPase"/>
</dbReference>
<dbReference type="SUPFAM" id="SSF52540">
    <property type="entry name" value="P-loop containing nucleoside triphosphate hydrolases"/>
    <property type="match status" value="1"/>
</dbReference>
<protein>
    <submittedName>
        <fullName evidence="1">AAA domain containing protein</fullName>
    </submittedName>
</protein>
<evidence type="ECO:0000313" key="1">
    <source>
        <dbReference type="EMBL" id="CAB4198390.1"/>
    </source>
</evidence>
<gene>
    <name evidence="1" type="ORF">UFOVP1309_81</name>
</gene>
<proteinExistence type="predicted"/>
<name>A0A6J5RLL8_9CAUD</name>
<dbReference type="Pfam" id="PF13479">
    <property type="entry name" value="AAA_24"/>
    <property type="match status" value="1"/>
</dbReference>
<accession>A0A6J5RLL8</accession>
<organism evidence="1">
    <name type="scientific">uncultured Caudovirales phage</name>
    <dbReference type="NCBI Taxonomy" id="2100421"/>
    <lineage>
        <taxon>Viruses</taxon>
        <taxon>Duplodnaviria</taxon>
        <taxon>Heunggongvirae</taxon>
        <taxon>Uroviricota</taxon>
        <taxon>Caudoviricetes</taxon>
        <taxon>Peduoviridae</taxon>
        <taxon>Maltschvirus</taxon>
        <taxon>Maltschvirus maltsch</taxon>
    </lineage>
</organism>